<dbReference type="SMART" id="SM00355">
    <property type="entry name" value="ZnF_C2H2"/>
    <property type="match status" value="2"/>
</dbReference>
<keyword evidence="2 4" id="KW-0863">Zinc-finger</keyword>
<evidence type="ECO:0000256" key="1">
    <source>
        <dbReference type="ARBA" id="ARBA00022723"/>
    </source>
</evidence>
<dbReference type="PROSITE" id="PS50157">
    <property type="entry name" value="ZINC_FINGER_C2H2_2"/>
    <property type="match status" value="2"/>
</dbReference>
<organism evidence="8 9">
    <name type="scientific">Heliocybe sulcata</name>
    <dbReference type="NCBI Taxonomy" id="5364"/>
    <lineage>
        <taxon>Eukaryota</taxon>
        <taxon>Fungi</taxon>
        <taxon>Dikarya</taxon>
        <taxon>Basidiomycota</taxon>
        <taxon>Agaricomycotina</taxon>
        <taxon>Agaricomycetes</taxon>
        <taxon>Gloeophyllales</taxon>
        <taxon>Gloeophyllaceae</taxon>
        <taxon>Heliocybe</taxon>
    </lineage>
</organism>
<dbReference type="PANTHER" id="PTHR44029:SF1">
    <property type="entry name" value="DNAJ HOMOLOG SUBFAMILY C MEMBER 21"/>
    <property type="match status" value="1"/>
</dbReference>
<feature type="region of interest" description="Disordered" evidence="5">
    <location>
        <begin position="523"/>
        <end position="547"/>
    </location>
</feature>
<evidence type="ECO:0000259" key="7">
    <source>
        <dbReference type="PROSITE" id="PS50157"/>
    </source>
</evidence>
<dbReference type="GO" id="GO:0003676">
    <property type="term" value="F:nucleic acid binding"/>
    <property type="evidence" value="ECO:0007669"/>
    <property type="project" value="InterPro"/>
</dbReference>
<reference evidence="8 9" key="1">
    <citation type="journal article" date="2019" name="Nat. Ecol. Evol.">
        <title>Megaphylogeny resolves global patterns of mushroom evolution.</title>
        <authorList>
            <person name="Varga T."/>
            <person name="Krizsan K."/>
            <person name="Foldi C."/>
            <person name="Dima B."/>
            <person name="Sanchez-Garcia M."/>
            <person name="Sanchez-Ramirez S."/>
            <person name="Szollosi G.J."/>
            <person name="Szarkandi J.G."/>
            <person name="Papp V."/>
            <person name="Albert L."/>
            <person name="Andreopoulos W."/>
            <person name="Angelini C."/>
            <person name="Antonin V."/>
            <person name="Barry K.W."/>
            <person name="Bougher N.L."/>
            <person name="Buchanan P."/>
            <person name="Buyck B."/>
            <person name="Bense V."/>
            <person name="Catcheside P."/>
            <person name="Chovatia M."/>
            <person name="Cooper J."/>
            <person name="Damon W."/>
            <person name="Desjardin D."/>
            <person name="Finy P."/>
            <person name="Geml J."/>
            <person name="Haridas S."/>
            <person name="Hughes K."/>
            <person name="Justo A."/>
            <person name="Karasinski D."/>
            <person name="Kautmanova I."/>
            <person name="Kiss B."/>
            <person name="Kocsube S."/>
            <person name="Kotiranta H."/>
            <person name="LaButti K.M."/>
            <person name="Lechner B.E."/>
            <person name="Liimatainen K."/>
            <person name="Lipzen A."/>
            <person name="Lukacs Z."/>
            <person name="Mihaltcheva S."/>
            <person name="Morgado L.N."/>
            <person name="Niskanen T."/>
            <person name="Noordeloos M.E."/>
            <person name="Ohm R.A."/>
            <person name="Ortiz-Santana B."/>
            <person name="Ovrebo C."/>
            <person name="Racz N."/>
            <person name="Riley R."/>
            <person name="Savchenko A."/>
            <person name="Shiryaev A."/>
            <person name="Soop K."/>
            <person name="Spirin V."/>
            <person name="Szebenyi C."/>
            <person name="Tomsovsky M."/>
            <person name="Tulloss R.E."/>
            <person name="Uehling J."/>
            <person name="Grigoriev I.V."/>
            <person name="Vagvolgyi C."/>
            <person name="Papp T."/>
            <person name="Martin F.M."/>
            <person name="Miettinen O."/>
            <person name="Hibbett D.S."/>
            <person name="Nagy L.G."/>
        </authorList>
    </citation>
    <scope>NUCLEOTIDE SEQUENCE [LARGE SCALE GENOMIC DNA]</scope>
    <source>
        <strain evidence="8 9">OMC1185</strain>
    </source>
</reference>
<evidence type="ECO:0000256" key="4">
    <source>
        <dbReference type="PROSITE-ProRule" id="PRU00042"/>
    </source>
</evidence>
<dbReference type="InterPro" id="IPR054076">
    <property type="entry name" value="ZUO1-like_ZHD"/>
</dbReference>
<feature type="compositionally biased region" description="Polar residues" evidence="5">
    <location>
        <begin position="265"/>
        <end position="276"/>
    </location>
</feature>
<dbReference type="PROSITE" id="PS00028">
    <property type="entry name" value="ZINC_FINGER_C2H2_1"/>
    <property type="match status" value="2"/>
</dbReference>
<dbReference type="Pfam" id="PF12171">
    <property type="entry name" value="zf-C2H2_jaz"/>
    <property type="match status" value="1"/>
</dbReference>
<feature type="region of interest" description="Disordered" evidence="5">
    <location>
        <begin position="259"/>
        <end position="288"/>
    </location>
</feature>
<dbReference type="PANTHER" id="PTHR44029">
    <property type="entry name" value="DNAJ HOMOLOG SUBFAMILY C MEMBER 21"/>
    <property type="match status" value="1"/>
</dbReference>
<dbReference type="CDD" id="cd06257">
    <property type="entry name" value="DnaJ"/>
    <property type="match status" value="1"/>
</dbReference>
<dbReference type="Gene3D" id="3.30.160.60">
    <property type="entry name" value="Classic Zinc Finger"/>
    <property type="match status" value="1"/>
</dbReference>
<name>A0A5C3MY04_9AGAM</name>
<dbReference type="Proteomes" id="UP000305948">
    <property type="component" value="Unassembled WGS sequence"/>
</dbReference>
<evidence type="ECO:0000256" key="3">
    <source>
        <dbReference type="ARBA" id="ARBA00022833"/>
    </source>
</evidence>
<dbReference type="PROSITE" id="PS50076">
    <property type="entry name" value="DNAJ_2"/>
    <property type="match status" value="1"/>
</dbReference>
<sequence>MGAGASASRPDGEETEGTGALDYYAVLEVDEAASADDIRRSFRRLALIHHPDKNQDDVDGATKRFAAIQQAYEVLSDEQERAWYDSHRASLAPEPDAETVFEDIKKGAAPPRARDRGLTVRHLAPFFDASIWSSYRDDDNGFFTIYRNLFNRLAHDESFYNDVTLPSFGNSTWPWVPAAKGEEMTAARTFYNFWTNFATSKEFEWMEAWDLTSAPDRRVRRIMERDNKKARDDARREYNDTVRSLALFIRKRDPRYKSHLARQAEANQAKSSGSSTPLKAAVPPPAAEPPKAFVAQAWQSAGASSQDDDIEWAVAENEDEEQWECVACGKSFRTEAAWNSHERSKKHLKEVERLKREMTEDDEELGLAVDAEGAEPDDPSTSRSPTPISSPEHVAEDTAWISAQEGGSAPEIDIEVVQPDPAYDDTSTKSAESRGTPAEADSSDHAGGEDLGDDLVSSSQPVSKNTASEGGSQELSKREKRRAREAAKAQRAKDAHNLHTCNMCKGEFDSKTKLFNHVRDTGHALAVPATNKTDRGAQAKKGKKGRR</sequence>
<dbReference type="InterPro" id="IPR022755">
    <property type="entry name" value="Znf_C2H2_jaz"/>
</dbReference>
<evidence type="ECO:0000256" key="5">
    <source>
        <dbReference type="SAM" id="MobiDB-lite"/>
    </source>
</evidence>
<proteinExistence type="predicted"/>
<feature type="domain" description="J" evidence="6">
    <location>
        <begin position="22"/>
        <end position="88"/>
    </location>
</feature>
<evidence type="ECO:0000256" key="2">
    <source>
        <dbReference type="ARBA" id="ARBA00022771"/>
    </source>
</evidence>
<dbReference type="SMART" id="SM00271">
    <property type="entry name" value="DnaJ"/>
    <property type="match status" value="1"/>
</dbReference>
<dbReference type="OrthoDB" id="5894at2759"/>
<evidence type="ECO:0000313" key="9">
    <source>
        <dbReference type="Proteomes" id="UP000305948"/>
    </source>
</evidence>
<dbReference type="GO" id="GO:0005737">
    <property type="term" value="C:cytoplasm"/>
    <property type="evidence" value="ECO:0007669"/>
    <property type="project" value="TreeGrafter"/>
</dbReference>
<dbReference type="InterPro" id="IPR036869">
    <property type="entry name" value="J_dom_sf"/>
</dbReference>
<dbReference type="Pfam" id="PF00226">
    <property type="entry name" value="DnaJ"/>
    <property type="match status" value="1"/>
</dbReference>
<dbReference type="Pfam" id="PF21884">
    <property type="entry name" value="ZUO1-like_ZHD"/>
    <property type="match status" value="1"/>
</dbReference>
<protein>
    <submittedName>
        <fullName evidence="8">DnaJ-domain-containing protein</fullName>
    </submittedName>
</protein>
<feature type="compositionally biased region" description="Low complexity" evidence="5">
    <location>
        <begin position="379"/>
        <end position="391"/>
    </location>
</feature>
<dbReference type="Gene3D" id="1.10.287.110">
    <property type="entry name" value="DnaJ domain"/>
    <property type="match status" value="1"/>
</dbReference>
<dbReference type="InterPro" id="IPR036236">
    <property type="entry name" value="Znf_C2H2_sf"/>
</dbReference>
<keyword evidence="3" id="KW-0862">Zinc</keyword>
<keyword evidence="1" id="KW-0479">Metal-binding</keyword>
<dbReference type="PRINTS" id="PR00625">
    <property type="entry name" value="JDOMAIN"/>
</dbReference>
<dbReference type="InterPro" id="IPR018253">
    <property type="entry name" value="DnaJ_domain_CS"/>
</dbReference>
<dbReference type="EMBL" id="ML213514">
    <property type="protein sequence ID" value="TFK50070.1"/>
    <property type="molecule type" value="Genomic_DNA"/>
</dbReference>
<dbReference type="InterPro" id="IPR001623">
    <property type="entry name" value="DnaJ_domain"/>
</dbReference>
<feature type="region of interest" description="Disordered" evidence="5">
    <location>
        <begin position="337"/>
        <end position="498"/>
    </location>
</feature>
<dbReference type="STRING" id="5364.A0A5C3MY04"/>
<feature type="compositionally biased region" description="Basic and acidic residues" evidence="5">
    <location>
        <begin position="349"/>
        <end position="358"/>
    </location>
</feature>
<feature type="domain" description="C2H2-type" evidence="7">
    <location>
        <begin position="499"/>
        <end position="528"/>
    </location>
</feature>
<dbReference type="AlphaFoldDB" id="A0A5C3MY04"/>
<dbReference type="GO" id="GO:0008270">
    <property type="term" value="F:zinc ion binding"/>
    <property type="evidence" value="ECO:0007669"/>
    <property type="project" value="UniProtKB-KW"/>
</dbReference>
<feature type="domain" description="C2H2-type" evidence="7">
    <location>
        <begin position="323"/>
        <end position="352"/>
    </location>
</feature>
<dbReference type="InterPro" id="IPR051964">
    <property type="entry name" value="Chaperone_stress_response"/>
</dbReference>
<dbReference type="SUPFAM" id="SSF57667">
    <property type="entry name" value="beta-beta-alpha zinc fingers"/>
    <property type="match status" value="1"/>
</dbReference>
<keyword evidence="9" id="KW-1185">Reference proteome</keyword>
<dbReference type="InterPro" id="IPR013087">
    <property type="entry name" value="Znf_C2H2_type"/>
</dbReference>
<feature type="compositionally biased region" description="Polar residues" evidence="5">
    <location>
        <begin position="456"/>
        <end position="474"/>
    </location>
</feature>
<evidence type="ECO:0000259" key="6">
    <source>
        <dbReference type="PROSITE" id="PS50076"/>
    </source>
</evidence>
<feature type="compositionally biased region" description="Basic and acidic residues" evidence="5">
    <location>
        <begin position="482"/>
        <end position="497"/>
    </location>
</feature>
<dbReference type="SUPFAM" id="SSF46565">
    <property type="entry name" value="Chaperone J-domain"/>
    <property type="match status" value="1"/>
</dbReference>
<accession>A0A5C3MY04</accession>
<dbReference type="SMART" id="SM00451">
    <property type="entry name" value="ZnF_U1"/>
    <property type="match status" value="1"/>
</dbReference>
<gene>
    <name evidence="8" type="ORF">OE88DRAFT_1752922</name>
</gene>
<dbReference type="PROSITE" id="PS00636">
    <property type="entry name" value="DNAJ_1"/>
    <property type="match status" value="1"/>
</dbReference>
<dbReference type="InterPro" id="IPR003604">
    <property type="entry name" value="Matrin/U1-like-C_Znf_C2H2"/>
</dbReference>
<evidence type="ECO:0000313" key="8">
    <source>
        <dbReference type="EMBL" id="TFK50070.1"/>
    </source>
</evidence>
<feature type="compositionally biased region" description="Basic residues" evidence="5">
    <location>
        <begin position="538"/>
        <end position="547"/>
    </location>
</feature>